<name>A0ABT8F0A0_9ACTN</name>
<comment type="caution">
    <text evidence="1">The sequence shown here is derived from an EMBL/GenBank/DDBJ whole genome shotgun (WGS) entry which is preliminary data.</text>
</comment>
<protein>
    <submittedName>
        <fullName evidence="1">Uncharacterized protein</fullName>
    </submittedName>
</protein>
<dbReference type="RefSeq" id="WP_300963128.1">
    <property type="nucleotide sequence ID" value="NZ_JAUHJR010000357.1"/>
</dbReference>
<reference evidence="1" key="1">
    <citation type="submission" date="2023-06" db="EMBL/GenBank/DDBJ databases">
        <title>Draft genome sequence of Nocardioides sp. SOB72.</title>
        <authorList>
            <person name="Zhang G."/>
        </authorList>
    </citation>
    <scope>NUCLEOTIDE SEQUENCE</scope>
    <source>
        <strain evidence="1">SOB72</strain>
    </source>
</reference>
<gene>
    <name evidence="1" type="ORF">QWY29_20990</name>
</gene>
<feature type="non-terminal residue" evidence="1">
    <location>
        <position position="67"/>
    </location>
</feature>
<evidence type="ECO:0000313" key="1">
    <source>
        <dbReference type="EMBL" id="MDN4163847.1"/>
    </source>
</evidence>
<sequence>VTLLAAPRGTTGVLRGDAGVASPGPGEVWLPDGLLTEGPANGRVTLEVEGRTRTLSLNTGEGWGPAA</sequence>
<dbReference type="Proteomes" id="UP001168537">
    <property type="component" value="Unassembled WGS sequence"/>
</dbReference>
<proteinExistence type="predicted"/>
<accession>A0ABT8F0A0</accession>
<dbReference type="EMBL" id="JAUHJR010000357">
    <property type="protein sequence ID" value="MDN4163847.1"/>
    <property type="molecule type" value="Genomic_DNA"/>
</dbReference>
<keyword evidence="2" id="KW-1185">Reference proteome</keyword>
<organism evidence="1 2">
    <name type="scientific">Nocardioides abyssi</name>
    <dbReference type="NCBI Taxonomy" id="3058370"/>
    <lineage>
        <taxon>Bacteria</taxon>
        <taxon>Bacillati</taxon>
        <taxon>Actinomycetota</taxon>
        <taxon>Actinomycetes</taxon>
        <taxon>Propionibacteriales</taxon>
        <taxon>Nocardioidaceae</taxon>
        <taxon>Nocardioides</taxon>
    </lineage>
</organism>
<evidence type="ECO:0000313" key="2">
    <source>
        <dbReference type="Proteomes" id="UP001168537"/>
    </source>
</evidence>
<feature type="non-terminal residue" evidence="1">
    <location>
        <position position="1"/>
    </location>
</feature>